<dbReference type="EMBL" id="AAXKXX010000008">
    <property type="protein sequence ID" value="EGQ4384809.1"/>
    <property type="molecule type" value="Genomic_DNA"/>
</dbReference>
<dbReference type="STRING" id="937773.SPSINT_1562"/>
<reference evidence="9" key="3">
    <citation type="journal article" date="2018" name="Vet. Microbiol.">
        <title>Molecular epidemiology of methicillin-resistant staphylococci amongst veterinary personnel, personnel-owned pets, patients and the hospital environment of two companion animal veterinary hospitals.</title>
        <authorList>
            <person name="Worthing K.A."/>
            <person name="Brown J."/>
            <person name="Gerber L."/>
            <person name="Abraham S."/>
            <person name="Trott D."/>
            <person name="Norris J.M."/>
        </authorList>
    </citation>
    <scope>NUCLEOTIDE SEQUENCE [LARGE SCALE GENOMIC DNA]</scope>
    <source>
        <strain evidence="9">ST496-2</strain>
    </source>
</reference>
<dbReference type="EMBL" id="QEIV01000051">
    <property type="protein sequence ID" value="PWZ99797.1"/>
    <property type="molecule type" value="Genomic_DNA"/>
</dbReference>
<evidence type="ECO:0000313" key="5">
    <source>
        <dbReference type="EMBL" id="PWZ99797.1"/>
    </source>
</evidence>
<reference evidence="7 8" key="1">
    <citation type="journal article" date="2018" name="Vet. Microbiol.">
        <title>Clonal diversity and geographic distribution of methicillin-resistant Staphylococcus pseudintermedius from Australian animals: Discovery of novel sequence types.</title>
        <authorList>
            <person name="Worthing K.A."/>
            <person name="Abraham S."/>
            <person name="Coombs G.W."/>
            <person name="Pang S."/>
            <person name="Saputra S."/>
            <person name="Jordan D."/>
            <person name="Trott D.J."/>
            <person name="Norris J.M."/>
        </authorList>
    </citation>
    <scope>NUCLEOTIDE SEQUENCE [LARGE SCALE GENOMIC DNA]</scope>
    <source>
        <strain evidence="4 8">ST525 1</strain>
        <strain evidence="5 7">ST71 3</strain>
    </source>
</reference>
<dbReference type="AlphaFoldDB" id="A0A166PFM9"/>
<evidence type="ECO:0000259" key="2">
    <source>
        <dbReference type="PROSITE" id="PS51099"/>
    </source>
</evidence>
<evidence type="ECO:0000313" key="9">
    <source>
        <dbReference type="Proteomes" id="UP000256409"/>
    </source>
</evidence>
<evidence type="ECO:0000313" key="7">
    <source>
        <dbReference type="Proteomes" id="UP000246351"/>
    </source>
</evidence>
<dbReference type="GeneID" id="93823184"/>
<name>A0A166PFM9_STAPS</name>
<keyword evidence="1" id="KW-0808">Transferase</keyword>
<dbReference type="GO" id="GO:0008982">
    <property type="term" value="F:protein-N(PI)-phosphohistidine-sugar phosphotransferase activity"/>
    <property type="evidence" value="ECO:0007669"/>
    <property type="project" value="InterPro"/>
</dbReference>
<feature type="domain" description="PTS EIIB type-2" evidence="2">
    <location>
        <begin position="2"/>
        <end position="92"/>
    </location>
</feature>
<dbReference type="EMBL" id="QEIT01000069">
    <property type="protein sequence ID" value="PWZ73403.1"/>
    <property type="molecule type" value="Genomic_DNA"/>
</dbReference>
<gene>
    <name evidence="4" type="ORF">DD902_10730</name>
    <name evidence="5" type="ORF">DD924_00745</name>
    <name evidence="6" type="ORF">DV961_03270</name>
    <name evidence="3" type="ORF">EGV54_06840</name>
</gene>
<evidence type="ECO:0000313" key="10">
    <source>
        <dbReference type="Proteomes" id="UP000600220"/>
    </source>
</evidence>
<evidence type="ECO:0000313" key="8">
    <source>
        <dbReference type="Proteomes" id="UP000246800"/>
    </source>
</evidence>
<dbReference type="InterPro" id="IPR013011">
    <property type="entry name" value="PTS_EIIB_2"/>
</dbReference>
<evidence type="ECO:0000313" key="3">
    <source>
        <dbReference type="EMBL" id="EGQ4384809.1"/>
    </source>
</evidence>
<dbReference type="OMA" id="YDLIFCP"/>
<dbReference type="eggNOG" id="COG3414">
    <property type="taxonomic scope" value="Bacteria"/>
</dbReference>
<proteinExistence type="predicted"/>
<keyword evidence="3" id="KW-0813">Transport</keyword>
<evidence type="ECO:0000256" key="1">
    <source>
        <dbReference type="ARBA" id="ARBA00022679"/>
    </source>
</evidence>
<dbReference type="OrthoDB" id="6603449at2"/>
<reference evidence="6" key="2">
    <citation type="journal article" date="2018" name="Vet. Microbiol.">
        <title>Methicillin-resistant staphylococci amongst veterinary personnel, personnel-owned pets, patients and the hospital environment of two small animal veterinary hospitals.</title>
        <authorList>
            <person name="Worthing K.A."/>
            <person name="Brown J."/>
            <person name="Gerber L."/>
            <person name="Abraham S."/>
            <person name="Trott D."/>
            <person name="Norris J.M."/>
        </authorList>
    </citation>
    <scope>NUCLEOTIDE SEQUENCE</scope>
    <source>
        <strain evidence="6">ST496-2</strain>
    </source>
</reference>
<dbReference type="Gene3D" id="3.40.50.2300">
    <property type="match status" value="1"/>
</dbReference>
<keyword evidence="3" id="KW-0762">Sugar transport</keyword>
<dbReference type="CDD" id="cd05563">
    <property type="entry name" value="PTS_IIB_ascorbate"/>
    <property type="match status" value="1"/>
</dbReference>
<dbReference type="Proteomes" id="UP000600220">
    <property type="component" value="Unassembled WGS sequence"/>
</dbReference>
<dbReference type="InterPro" id="IPR036095">
    <property type="entry name" value="PTS_EIIB-like_sf"/>
</dbReference>
<dbReference type="Proteomes" id="UP000246351">
    <property type="component" value="Unassembled WGS sequence"/>
</dbReference>
<evidence type="ECO:0000313" key="4">
    <source>
        <dbReference type="EMBL" id="PWZ73403.1"/>
    </source>
</evidence>
<dbReference type="Proteomes" id="UP000256409">
    <property type="component" value="Unassembled WGS sequence"/>
</dbReference>
<comment type="caution">
    <text evidence="6">The sequence shown here is derived from an EMBL/GenBank/DDBJ whole genome shotgun (WGS) entry which is preliminary data.</text>
</comment>
<dbReference type="Proteomes" id="UP000246800">
    <property type="component" value="Unassembled WGS sequence"/>
</dbReference>
<dbReference type="InterPro" id="IPR003501">
    <property type="entry name" value="PTS_EIIB_2/3"/>
</dbReference>
<dbReference type="Pfam" id="PF02302">
    <property type="entry name" value="PTS_IIB"/>
    <property type="match status" value="1"/>
</dbReference>
<dbReference type="EMBL" id="QQPC01000015">
    <property type="protein sequence ID" value="REA83130.1"/>
    <property type="molecule type" value="Genomic_DNA"/>
</dbReference>
<organism evidence="6 9">
    <name type="scientific">Staphylococcus pseudintermedius</name>
    <dbReference type="NCBI Taxonomy" id="283734"/>
    <lineage>
        <taxon>Bacteria</taxon>
        <taxon>Bacillati</taxon>
        <taxon>Bacillota</taxon>
        <taxon>Bacilli</taxon>
        <taxon>Bacillales</taxon>
        <taxon>Staphylococcaceae</taxon>
        <taxon>Staphylococcus</taxon>
        <taxon>Staphylococcus intermedius group</taxon>
    </lineage>
</organism>
<dbReference type="SUPFAM" id="SSF52794">
    <property type="entry name" value="PTS system IIB component-like"/>
    <property type="match status" value="1"/>
</dbReference>
<accession>A0A166PFM9</accession>
<dbReference type="RefSeq" id="WP_014613572.1">
    <property type="nucleotide sequence ID" value="NZ_AP019372.1"/>
</dbReference>
<sequence>MLKILAACGNGMGSSMVIKMKIEKCLRELNVSDFVVDYCSVGEAKSQASSYDVVFASKHLIHELEGRTSSKLLGLENLMDDQEIKENLKTVI</sequence>
<keyword evidence="10" id="KW-1185">Reference proteome</keyword>
<evidence type="ECO:0000313" key="6">
    <source>
        <dbReference type="EMBL" id="REA83130.1"/>
    </source>
</evidence>
<protein>
    <submittedName>
        <fullName evidence="6">PTS ascorbate transporter subunit IIB</fullName>
    </submittedName>
    <submittedName>
        <fullName evidence="3">PTS sugar transporter subunit IIB</fullName>
    </submittedName>
</protein>
<dbReference type="GO" id="GO:0009401">
    <property type="term" value="P:phosphoenolpyruvate-dependent sugar phosphotransferase system"/>
    <property type="evidence" value="ECO:0007669"/>
    <property type="project" value="InterPro"/>
</dbReference>
<dbReference type="PROSITE" id="PS51099">
    <property type="entry name" value="PTS_EIIB_TYPE_2"/>
    <property type="match status" value="1"/>
</dbReference>
<reference evidence="3 10" key="4">
    <citation type="submission" date="2018-11" db="EMBL/GenBank/DDBJ databases">
        <authorList>
            <consortium name="Veterinary Laboratory Investigation and Response Network"/>
        </authorList>
    </citation>
    <scope>NUCLEOTIDE SEQUENCE [LARGE SCALE GENOMIC DNA]</scope>
    <source>
        <strain evidence="3 10">SPSE-18-VL-LA-PA-Ryan-0021</strain>
    </source>
</reference>